<protein>
    <submittedName>
        <fullName evidence="1">Uncharacterized protein</fullName>
    </submittedName>
</protein>
<reference evidence="1 2" key="1">
    <citation type="journal article" date="2017" name="BMC Genomics">
        <title>Chromosome level assembly and secondary metabolite potential of the parasitic fungus Cordyceps militaris.</title>
        <authorList>
            <person name="Kramer G.J."/>
            <person name="Nodwell J.R."/>
        </authorList>
    </citation>
    <scope>NUCLEOTIDE SEQUENCE [LARGE SCALE GENOMIC DNA]</scope>
    <source>
        <strain evidence="1 2">ATCC 34164</strain>
    </source>
</reference>
<dbReference type="EMBL" id="CP023322">
    <property type="protein sequence ID" value="ATY59027.1"/>
    <property type="molecule type" value="Genomic_DNA"/>
</dbReference>
<accession>A0A2H4S7E4</accession>
<gene>
    <name evidence="1" type="ORF">A9K55_002231</name>
</gene>
<dbReference type="VEuPathDB" id="FungiDB:CCM_09556"/>
<dbReference type="VEuPathDB" id="FungiDB:A9K55_002231"/>
<proteinExistence type="predicted"/>
<evidence type="ECO:0000313" key="2">
    <source>
        <dbReference type="Proteomes" id="UP000323067"/>
    </source>
</evidence>
<sequence length="184" mass="20748">MSQTTVDVLSSVPAWYFDTEGRYIVFRQDGTGELWCACNFNYWIAAELEWTVAETAETADVQIGEPPAVDLETGNSLRIQMKLTTRLPPSAQSSILTQSTLLNEHSLGEEAFKTKSYTVRVEKGRFTEPSRAMYARDSRLPQFDLRLVFDPSPYPPKCEWKAPESGGVVDGQFWHHTQFVASST</sequence>
<name>A0A2H4S7E4_CORMI</name>
<dbReference type="AlphaFoldDB" id="A0A2H4S7E4"/>
<evidence type="ECO:0000313" key="1">
    <source>
        <dbReference type="EMBL" id="ATY59027.1"/>
    </source>
</evidence>
<organism evidence="1 2">
    <name type="scientific">Cordyceps militaris</name>
    <name type="common">Caterpillar fungus</name>
    <name type="synonym">Clavaria militaris</name>
    <dbReference type="NCBI Taxonomy" id="73501"/>
    <lineage>
        <taxon>Eukaryota</taxon>
        <taxon>Fungi</taxon>
        <taxon>Dikarya</taxon>
        <taxon>Ascomycota</taxon>
        <taxon>Pezizomycotina</taxon>
        <taxon>Sordariomycetes</taxon>
        <taxon>Hypocreomycetidae</taxon>
        <taxon>Hypocreales</taxon>
        <taxon>Cordycipitaceae</taxon>
        <taxon>Cordyceps</taxon>
    </lineage>
</organism>
<dbReference type="Proteomes" id="UP000323067">
    <property type="component" value="Chromosome iv"/>
</dbReference>
<dbReference type="OrthoDB" id="2935237at2759"/>